<evidence type="ECO:0000313" key="2">
    <source>
        <dbReference type="EMBL" id="KAK8780892.1"/>
    </source>
</evidence>
<feature type="region of interest" description="Disordered" evidence="1">
    <location>
        <begin position="198"/>
        <end position="218"/>
    </location>
</feature>
<feature type="region of interest" description="Disordered" evidence="1">
    <location>
        <begin position="1"/>
        <end position="21"/>
    </location>
</feature>
<dbReference type="Proteomes" id="UP001321473">
    <property type="component" value="Unassembled WGS sequence"/>
</dbReference>
<protein>
    <submittedName>
        <fullName evidence="2">Uncharacterized protein</fullName>
    </submittedName>
</protein>
<name>A0AAQ4F2B0_AMBAM</name>
<comment type="caution">
    <text evidence="2">The sequence shown here is derived from an EMBL/GenBank/DDBJ whole genome shotgun (WGS) entry which is preliminary data.</text>
</comment>
<proteinExistence type="predicted"/>
<dbReference type="AlphaFoldDB" id="A0AAQ4F2B0"/>
<reference evidence="2 3" key="1">
    <citation type="journal article" date="2023" name="Arcadia Sci">
        <title>De novo assembly of a long-read Amblyomma americanum tick genome.</title>
        <authorList>
            <person name="Chou S."/>
            <person name="Poskanzer K.E."/>
            <person name="Rollins M."/>
            <person name="Thuy-Boun P.S."/>
        </authorList>
    </citation>
    <scope>NUCLEOTIDE SEQUENCE [LARGE SCALE GENOMIC DNA]</scope>
    <source>
        <strain evidence="2">F_SG_1</strain>
        <tissue evidence="2">Salivary glands</tissue>
    </source>
</reference>
<evidence type="ECO:0000256" key="1">
    <source>
        <dbReference type="SAM" id="MobiDB-lite"/>
    </source>
</evidence>
<evidence type="ECO:0000313" key="3">
    <source>
        <dbReference type="Proteomes" id="UP001321473"/>
    </source>
</evidence>
<feature type="compositionally biased region" description="Basic residues" evidence="1">
    <location>
        <begin position="198"/>
        <end position="209"/>
    </location>
</feature>
<organism evidence="2 3">
    <name type="scientific">Amblyomma americanum</name>
    <name type="common">Lone star tick</name>
    <dbReference type="NCBI Taxonomy" id="6943"/>
    <lineage>
        <taxon>Eukaryota</taxon>
        <taxon>Metazoa</taxon>
        <taxon>Ecdysozoa</taxon>
        <taxon>Arthropoda</taxon>
        <taxon>Chelicerata</taxon>
        <taxon>Arachnida</taxon>
        <taxon>Acari</taxon>
        <taxon>Parasitiformes</taxon>
        <taxon>Ixodida</taxon>
        <taxon>Ixodoidea</taxon>
        <taxon>Ixodidae</taxon>
        <taxon>Amblyomminae</taxon>
        <taxon>Amblyomma</taxon>
    </lineage>
</organism>
<sequence length="218" mass="22950">MWTSRGALPSPAVQPFPGENSDILAVDGGSEGHAAVAAVLTPKSSTPVTSRYACSSATAFAMASDAGMTPLPVAIGGLTYDGSPTTPATHLFPAECSGDRFLGGGFGRDAAAMDMRSHRQSGHWIQPPSKSSASPVPVAAVSRRKIINRACAGTILYTTTSRSLRTSAVKQAVQSITLRRELTATALAVLRYRRSPVTRNSGRHRRLPRREHPGLDDG</sequence>
<gene>
    <name evidence="2" type="ORF">V5799_017769</name>
</gene>
<accession>A0AAQ4F2B0</accession>
<dbReference type="EMBL" id="JARKHS020008301">
    <property type="protein sequence ID" value="KAK8780892.1"/>
    <property type="molecule type" value="Genomic_DNA"/>
</dbReference>
<keyword evidence="3" id="KW-1185">Reference proteome</keyword>